<feature type="region of interest" description="Disordered" evidence="1">
    <location>
        <begin position="78"/>
        <end position="153"/>
    </location>
</feature>
<gene>
    <name evidence="2" type="ORF">SNEC2469_LOCUS24651</name>
</gene>
<feature type="compositionally biased region" description="Low complexity" evidence="1">
    <location>
        <begin position="101"/>
        <end position="112"/>
    </location>
</feature>
<comment type="caution">
    <text evidence="2">The sequence shown here is derived from an EMBL/GenBank/DDBJ whole genome shotgun (WGS) entry which is preliminary data.</text>
</comment>
<dbReference type="OrthoDB" id="427964at2759"/>
<proteinExistence type="predicted"/>
<dbReference type="EMBL" id="CAJNJA010047785">
    <property type="protein sequence ID" value="CAE7826479.1"/>
    <property type="molecule type" value="Genomic_DNA"/>
</dbReference>
<organism evidence="2 3">
    <name type="scientific">Symbiodinium necroappetens</name>
    <dbReference type="NCBI Taxonomy" id="1628268"/>
    <lineage>
        <taxon>Eukaryota</taxon>
        <taxon>Sar</taxon>
        <taxon>Alveolata</taxon>
        <taxon>Dinophyceae</taxon>
        <taxon>Suessiales</taxon>
        <taxon>Symbiodiniaceae</taxon>
        <taxon>Symbiodinium</taxon>
    </lineage>
</organism>
<reference evidence="2" key="1">
    <citation type="submission" date="2021-02" db="EMBL/GenBank/DDBJ databases">
        <authorList>
            <person name="Dougan E. K."/>
            <person name="Rhodes N."/>
            <person name="Thang M."/>
            <person name="Chan C."/>
        </authorList>
    </citation>
    <scope>NUCLEOTIDE SEQUENCE</scope>
</reference>
<dbReference type="AlphaFoldDB" id="A0A812ZFL7"/>
<protein>
    <submittedName>
        <fullName evidence="2">Uncharacterized protein</fullName>
    </submittedName>
</protein>
<feature type="compositionally biased region" description="Low complexity" evidence="1">
    <location>
        <begin position="125"/>
        <end position="135"/>
    </location>
</feature>
<evidence type="ECO:0000313" key="2">
    <source>
        <dbReference type="EMBL" id="CAE7826479.1"/>
    </source>
</evidence>
<sequence>MLALEHISPLETLVDPDSHVSKTGFKKADDAADELHCSGCGCTHVKGIARGPRPFTVSAASQAAGKAPRPVMMQEPMSRHAMPRAPQVSMQMPPRLPLQPPNQAQQSPAAPLTSPATSQKPVPCQTSQASTSGSSSHRHEGLPPQAAPVASAAGRVTDWPKQVFCSTAEYDWTFTKEVIRPDSAMILAISSLDKDLDGKGTADLVRELGG</sequence>
<evidence type="ECO:0000256" key="1">
    <source>
        <dbReference type="SAM" id="MobiDB-lite"/>
    </source>
</evidence>
<name>A0A812ZFL7_9DINO</name>
<keyword evidence="3" id="KW-1185">Reference proteome</keyword>
<accession>A0A812ZFL7</accession>
<evidence type="ECO:0000313" key="3">
    <source>
        <dbReference type="Proteomes" id="UP000601435"/>
    </source>
</evidence>
<dbReference type="Proteomes" id="UP000601435">
    <property type="component" value="Unassembled WGS sequence"/>
</dbReference>